<keyword evidence="3" id="KW-1185">Reference proteome</keyword>
<sequence length="332" mass="37233">MQVDQVIDGTAAKRLEIAKVASPYYRNRTEALWAPDPDYFTNKPSSGTLVLCIRAIGPTAKDTIDGVESLLSALNHINIEPDLIQPIGEVDWPNHWLVHVSMTQRDLLPKYKGDSEGIFWNPKGPLKLFIWCLKPASLEEFNTMYPSCEIRWEITFPAQGPMRDNILKKIEKTGITFNTQEVHDPLKVTKAVMSGTKIGGQAIKNGTVVAYTTFLPCLELTVKYLTTKHWTVLRGFVGRTQVSLQLVDCCPTCGAEYHDSYCPYDKKVKDLLSQMSSIRKNGPGKNDSSSALLILDKPIEKRHTKTKSSDQPVKKQKTNTNKKPSKKKADVK</sequence>
<organism evidence="2 3">
    <name type="scientific">Puccinia sorghi</name>
    <dbReference type="NCBI Taxonomy" id="27349"/>
    <lineage>
        <taxon>Eukaryota</taxon>
        <taxon>Fungi</taxon>
        <taxon>Dikarya</taxon>
        <taxon>Basidiomycota</taxon>
        <taxon>Pucciniomycotina</taxon>
        <taxon>Pucciniomycetes</taxon>
        <taxon>Pucciniales</taxon>
        <taxon>Pucciniaceae</taxon>
        <taxon>Puccinia</taxon>
    </lineage>
</organism>
<evidence type="ECO:0000313" key="2">
    <source>
        <dbReference type="EMBL" id="KNZ58594.1"/>
    </source>
</evidence>
<gene>
    <name evidence="2" type="ORF">VP01_18g10</name>
</gene>
<dbReference type="AlphaFoldDB" id="A0A0L6VD01"/>
<dbReference type="OrthoDB" id="10503804at2759"/>
<feature type="region of interest" description="Disordered" evidence="1">
    <location>
        <begin position="277"/>
        <end position="332"/>
    </location>
</feature>
<proteinExistence type="predicted"/>
<evidence type="ECO:0000313" key="3">
    <source>
        <dbReference type="Proteomes" id="UP000037035"/>
    </source>
</evidence>
<dbReference type="EMBL" id="LAVV01006726">
    <property type="protein sequence ID" value="KNZ58594.1"/>
    <property type="molecule type" value="Genomic_DNA"/>
</dbReference>
<name>A0A0L6VD01_9BASI</name>
<protein>
    <submittedName>
        <fullName evidence="2">Uncharacterized protein</fullName>
    </submittedName>
</protein>
<reference evidence="2 3" key="1">
    <citation type="submission" date="2015-08" db="EMBL/GenBank/DDBJ databases">
        <title>Next Generation Sequencing and Analysis of the Genome of Puccinia sorghi L Schw, the Causal Agent of Maize Common Rust.</title>
        <authorList>
            <person name="Rochi L."/>
            <person name="Burguener G."/>
            <person name="Darino M."/>
            <person name="Turjanski A."/>
            <person name="Kreff E."/>
            <person name="Dieguez M.J."/>
            <person name="Sacco F."/>
        </authorList>
    </citation>
    <scope>NUCLEOTIDE SEQUENCE [LARGE SCALE GENOMIC DNA]</scope>
    <source>
        <strain evidence="2 3">RO10H11247</strain>
    </source>
</reference>
<dbReference type="Proteomes" id="UP000037035">
    <property type="component" value="Unassembled WGS sequence"/>
</dbReference>
<evidence type="ECO:0000256" key="1">
    <source>
        <dbReference type="SAM" id="MobiDB-lite"/>
    </source>
</evidence>
<accession>A0A0L6VD01</accession>
<dbReference type="VEuPathDB" id="FungiDB:VP01_18g10"/>
<comment type="caution">
    <text evidence="2">The sequence shown here is derived from an EMBL/GenBank/DDBJ whole genome shotgun (WGS) entry which is preliminary data.</text>
</comment>